<dbReference type="AlphaFoldDB" id="Q01ZG6"/>
<dbReference type="EMBL" id="CP000473">
    <property type="protein sequence ID" value="ABJ84949.1"/>
    <property type="molecule type" value="Genomic_DNA"/>
</dbReference>
<sequence length="298" mass="30204">MADIGFIGLGIMGKPMSRNLMKAGYSLVVYDIFPGPVAELKEAGAGAGASCAATAAAAPIVITMLPDGPEVETAVLGPGGVLEGAKAGTVVVDMSSISPMVSQKVAAACAAKGVEFLDAPVSGGEPKAIDGTLAIMVGGKPEVFERVQPVLAKMGASVTLTGAVGAGNVTKLANQIMVACNIAAMGEALVLATKAGLDPEVVFNAVKGGLAGSTVLNAKAPMVIGRNFKPGFRINLHEKDLRNALQAAESMKVSLPFTSLAQQMLIALMNDGKGNLDHSAIVNFIEHMAGIEVKKPQA</sequence>
<dbReference type="Pfam" id="PF03446">
    <property type="entry name" value="NAD_binding_2"/>
    <property type="match status" value="1"/>
</dbReference>
<proteinExistence type="predicted"/>
<name>Q01ZG6_SOLUE</name>
<evidence type="ECO:0000256" key="2">
    <source>
        <dbReference type="ARBA" id="ARBA00023027"/>
    </source>
</evidence>
<dbReference type="GO" id="GO:0050661">
    <property type="term" value="F:NADP binding"/>
    <property type="evidence" value="ECO:0007669"/>
    <property type="project" value="InterPro"/>
</dbReference>
<dbReference type="Gene3D" id="3.40.50.720">
    <property type="entry name" value="NAD(P)-binding Rossmann-like Domain"/>
    <property type="match status" value="1"/>
</dbReference>
<dbReference type="KEGG" id="sus:Acid_3982"/>
<dbReference type="GO" id="GO:0008679">
    <property type="term" value="F:2-hydroxy-3-oxopropionate reductase activity"/>
    <property type="evidence" value="ECO:0007669"/>
    <property type="project" value="UniProtKB-EC"/>
</dbReference>
<dbReference type="OrthoDB" id="9786703at2"/>
<gene>
    <name evidence="6" type="ordered locus">Acid_3982</name>
</gene>
<dbReference type="InterPro" id="IPR036291">
    <property type="entry name" value="NAD(P)-bd_dom_sf"/>
</dbReference>
<dbReference type="eggNOG" id="COG2084">
    <property type="taxonomic scope" value="Bacteria"/>
</dbReference>
<dbReference type="Gene3D" id="1.10.1040.10">
    <property type="entry name" value="N-(1-d-carboxylethyl)-l-norvaline Dehydrogenase, domain 2"/>
    <property type="match status" value="1"/>
</dbReference>
<reference evidence="6" key="1">
    <citation type="submission" date="2006-10" db="EMBL/GenBank/DDBJ databases">
        <title>Complete sequence of Solibacter usitatus Ellin6076.</title>
        <authorList>
            <consortium name="US DOE Joint Genome Institute"/>
            <person name="Copeland A."/>
            <person name="Lucas S."/>
            <person name="Lapidus A."/>
            <person name="Barry K."/>
            <person name="Detter J.C."/>
            <person name="Glavina del Rio T."/>
            <person name="Hammon N."/>
            <person name="Israni S."/>
            <person name="Dalin E."/>
            <person name="Tice H."/>
            <person name="Pitluck S."/>
            <person name="Thompson L.S."/>
            <person name="Brettin T."/>
            <person name="Bruce D."/>
            <person name="Han C."/>
            <person name="Tapia R."/>
            <person name="Gilna P."/>
            <person name="Schmutz J."/>
            <person name="Larimer F."/>
            <person name="Land M."/>
            <person name="Hauser L."/>
            <person name="Kyrpides N."/>
            <person name="Mikhailova N."/>
            <person name="Janssen P.H."/>
            <person name="Kuske C.R."/>
            <person name="Richardson P."/>
        </authorList>
    </citation>
    <scope>NUCLEOTIDE SEQUENCE</scope>
    <source>
        <strain evidence="6">Ellin6076</strain>
    </source>
</reference>
<accession>Q01ZG6</accession>
<dbReference type="InterPro" id="IPR002204">
    <property type="entry name" value="3-OH-isobutyrate_DH-rel_CS"/>
</dbReference>
<dbReference type="PIRSF" id="PIRSF000103">
    <property type="entry name" value="HIBADH"/>
    <property type="match status" value="1"/>
</dbReference>
<feature type="domain" description="6-phosphogluconate dehydrogenase NADP-binding" evidence="4">
    <location>
        <begin position="3"/>
        <end position="162"/>
    </location>
</feature>
<dbReference type="HOGENOM" id="CLU_035117_1_1_0"/>
<keyword evidence="1 6" id="KW-0560">Oxidoreductase</keyword>
<dbReference type="GO" id="GO:0051287">
    <property type="term" value="F:NAD binding"/>
    <property type="evidence" value="ECO:0007669"/>
    <property type="project" value="InterPro"/>
</dbReference>
<dbReference type="InterPro" id="IPR029154">
    <property type="entry name" value="HIBADH-like_NADP-bd"/>
</dbReference>
<dbReference type="InterPro" id="IPR008927">
    <property type="entry name" value="6-PGluconate_DH-like_C_sf"/>
</dbReference>
<dbReference type="PANTHER" id="PTHR43060">
    <property type="entry name" value="3-HYDROXYISOBUTYRATE DEHYDROGENASE-LIKE 1, MITOCHONDRIAL-RELATED"/>
    <property type="match status" value="1"/>
</dbReference>
<dbReference type="GO" id="GO:0046487">
    <property type="term" value="P:glyoxylate metabolic process"/>
    <property type="evidence" value="ECO:0007669"/>
    <property type="project" value="InterPro"/>
</dbReference>
<dbReference type="NCBIfam" id="TIGR01505">
    <property type="entry name" value="tartro_sem_red"/>
    <property type="match status" value="1"/>
</dbReference>
<dbReference type="Pfam" id="PF14833">
    <property type="entry name" value="NAD_binding_11"/>
    <property type="match status" value="1"/>
</dbReference>
<evidence type="ECO:0000259" key="4">
    <source>
        <dbReference type="Pfam" id="PF03446"/>
    </source>
</evidence>
<evidence type="ECO:0000256" key="1">
    <source>
        <dbReference type="ARBA" id="ARBA00023002"/>
    </source>
</evidence>
<dbReference type="SUPFAM" id="SSF51735">
    <property type="entry name" value="NAD(P)-binding Rossmann-fold domains"/>
    <property type="match status" value="1"/>
</dbReference>
<dbReference type="InterPro" id="IPR006398">
    <property type="entry name" value="Tartro_sem_red"/>
</dbReference>
<dbReference type="PANTHER" id="PTHR43060:SF3">
    <property type="entry name" value="2-HYDROXY-3-OXOPROPIONATE REDUCTASE"/>
    <property type="match status" value="1"/>
</dbReference>
<dbReference type="PROSITE" id="PS00895">
    <property type="entry name" value="3_HYDROXYISOBUT_DH"/>
    <property type="match status" value="1"/>
</dbReference>
<dbReference type="STRING" id="234267.Acid_3982"/>
<dbReference type="EC" id="1.1.1.60" evidence="6"/>
<protein>
    <submittedName>
        <fullName evidence="6">Tartronate semialdehyde reductase</fullName>
        <ecNumber evidence="6">1.1.1.60</ecNumber>
    </submittedName>
</protein>
<dbReference type="NCBIfam" id="NF008592">
    <property type="entry name" value="PRK11559.1"/>
    <property type="match status" value="1"/>
</dbReference>
<organism evidence="6">
    <name type="scientific">Solibacter usitatus (strain Ellin6076)</name>
    <dbReference type="NCBI Taxonomy" id="234267"/>
    <lineage>
        <taxon>Bacteria</taxon>
        <taxon>Pseudomonadati</taxon>
        <taxon>Acidobacteriota</taxon>
        <taxon>Terriglobia</taxon>
        <taxon>Bryobacterales</taxon>
        <taxon>Solibacteraceae</taxon>
        <taxon>Candidatus Solibacter</taxon>
    </lineage>
</organism>
<evidence type="ECO:0000256" key="3">
    <source>
        <dbReference type="PIRSR" id="PIRSR000103-1"/>
    </source>
</evidence>
<evidence type="ECO:0000259" key="5">
    <source>
        <dbReference type="Pfam" id="PF14833"/>
    </source>
</evidence>
<dbReference type="InterPro" id="IPR015815">
    <property type="entry name" value="HIBADH-related"/>
</dbReference>
<feature type="domain" description="3-hydroxyisobutyrate dehydrogenase-like NAD-binding" evidence="5">
    <location>
        <begin position="165"/>
        <end position="284"/>
    </location>
</feature>
<evidence type="ECO:0000313" key="6">
    <source>
        <dbReference type="EMBL" id="ABJ84949.1"/>
    </source>
</evidence>
<dbReference type="GO" id="GO:0016054">
    <property type="term" value="P:organic acid catabolic process"/>
    <property type="evidence" value="ECO:0007669"/>
    <property type="project" value="UniProtKB-ARBA"/>
</dbReference>
<dbReference type="InterPro" id="IPR006115">
    <property type="entry name" value="6PGDH_NADP-bd"/>
</dbReference>
<feature type="active site" evidence="3">
    <location>
        <position position="171"/>
    </location>
</feature>
<dbReference type="InParanoid" id="Q01ZG6"/>
<dbReference type="FunCoup" id="Q01ZG6">
    <property type="interactions" value="454"/>
</dbReference>
<dbReference type="InterPro" id="IPR013328">
    <property type="entry name" value="6PGD_dom2"/>
</dbReference>
<keyword evidence="2" id="KW-0520">NAD</keyword>
<dbReference type="SUPFAM" id="SSF48179">
    <property type="entry name" value="6-phosphogluconate dehydrogenase C-terminal domain-like"/>
    <property type="match status" value="1"/>
</dbReference>